<organism evidence="4 5">
    <name type="scientific">Negadavirga shengliensis</name>
    <dbReference type="NCBI Taxonomy" id="1389218"/>
    <lineage>
        <taxon>Bacteria</taxon>
        <taxon>Pseudomonadati</taxon>
        <taxon>Bacteroidota</taxon>
        <taxon>Cytophagia</taxon>
        <taxon>Cytophagales</taxon>
        <taxon>Cyclobacteriaceae</taxon>
        <taxon>Negadavirga</taxon>
    </lineage>
</organism>
<dbReference type="Gene3D" id="3.90.550.10">
    <property type="entry name" value="Spore Coat Polysaccharide Biosynthesis Protein SpsA, Chain A"/>
    <property type="match status" value="1"/>
</dbReference>
<evidence type="ECO:0000256" key="1">
    <source>
        <dbReference type="ARBA" id="ARBA00022679"/>
    </source>
</evidence>
<keyword evidence="4" id="KW-0328">Glycosyltransferase</keyword>
<dbReference type="RefSeq" id="WP_377064311.1">
    <property type="nucleotide sequence ID" value="NZ_JBHSJJ010000005.1"/>
</dbReference>
<name>A0ABV9T0H8_9BACT</name>
<dbReference type="EC" id="2.4.-.-" evidence="4"/>
<dbReference type="InterPro" id="IPR027791">
    <property type="entry name" value="Galactosyl_T_C"/>
</dbReference>
<protein>
    <submittedName>
        <fullName evidence="4">Glycosyltransferase family A protein</fullName>
        <ecNumber evidence="4">2.4.-.-</ecNumber>
    </submittedName>
</protein>
<dbReference type="SUPFAM" id="SSF53448">
    <property type="entry name" value="Nucleotide-diphospho-sugar transferases"/>
    <property type="match status" value="1"/>
</dbReference>
<keyword evidence="1 4" id="KW-0808">Transferase</keyword>
<dbReference type="InterPro" id="IPR001173">
    <property type="entry name" value="Glyco_trans_2-like"/>
</dbReference>
<dbReference type="PANTHER" id="PTHR43685">
    <property type="entry name" value="GLYCOSYLTRANSFERASE"/>
    <property type="match status" value="1"/>
</dbReference>
<dbReference type="InterPro" id="IPR050834">
    <property type="entry name" value="Glycosyltransf_2"/>
</dbReference>
<keyword evidence="5" id="KW-1185">Reference proteome</keyword>
<dbReference type="EMBL" id="JBHSJJ010000005">
    <property type="protein sequence ID" value="MFC4872159.1"/>
    <property type="molecule type" value="Genomic_DNA"/>
</dbReference>
<evidence type="ECO:0000259" key="2">
    <source>
        <dbReference type="Pfam" id="PF00535"/>
    </source>
</evidence>
<proteinExistence type="predicted"/>
<dbReference type="PANTHER" id="PTHR43685:SF2">
    <property type="entry name" value="GLYCOSYLTRANSFERASE 2-LIKE DOMAIN-CONTAINING PROTEIN"/>
    <property type="match status" value="1"/>
</dbReference>
<feature type="domain" description="Glycosyltransferase 2-like" evidence="2">
    <location>
        <begin position="8"/>
        <end position="144"/>
    </location>
</feature>
<gene>
    <name evidence="4" type="ORF">ACFPFU_10700</name>
</gene>
<dbReference type="Pfam" id="PF00535">
    <property type="entry name" value="Glycos_transf_2"/>
    <property type="match status" value="1"/>
</dbReference>
<accession>A0ABV9T0H8</accession>
<evidence type="ECO:0000313" key="5">
    <source>
        <dbReference type="Proteomes" id="UP001595818"/>
    </source>
</evidence>
<evidence type="ECO:0000259" key="3">
    <source>
        <dbReference type="Pfam" id="PF02709"/>
    </source>
</evidence>
<sequence>MQQLPLVSIITPCFNQEEFLSETILSVLQSTYPAIEMIIVDDGSTDESVKIGSSFAESHPQIVVHQQPNSGPSVARNRAIRLASGEYILPLDADDLISKDYVAKAVEVLEKDPKVKVVYCHARKFGNKEEDWKLADYSPPLLARKNMIFVSAMYRKVDWQKCGGYAEEMTWGFEDWEFWISMLKDGGKVVRLPITGFFYRIRKQSRRKSVTKRGRDLTVDFINKKHRDFIYEHLHGPLRKSKTWSKPINLFLKTLGLLPKQPDR</sequence>
<comment type="caution">
    <text evidence="4">The sequence shown here is derived from an EMBL/GenBank/DDBJ whole genome shotgun (WGS) entry which is preliminary data.</text>
</comment>
<dbReference type="Pfam" id="PF02709">
    <property type="entry name" value="Glyco_transf_7C"/>
    <property type="match status" value="1"/>
</dbReference>
<reference evidence="5" key="1">
    <citation type="journal article" date="2019" name="Int. J. Syst. Evol. Microbiol.">
        <title>The Global Catalogue of Microorganisms (GCM) 10K type strain sequencing project: providing services to taxonomists for standard genome sequencing and annotation.</title>
        <authorList>
            <consortium name="The Broad Institute Genomics Platform"/>
            <consortium name="The Broad Institute Genome Sequencing Center for Infectious Disease"/>
            <person name="Wu L."/>
            <person name="Ma J."/>
        </authorList>
    </citation>
    <scope>NUCLEOTIDE SEQUENCE [LARGE SCALE GENOMIC DNA]</scope>
    <source>
        <strain evidence="5">CGMCC 4.7466</strain>
    </source>
</reference>
<feature type="domain" description="Galactosyltransferase C-terminal" evidence="3">
    <location>
        <begin position="153"/>
        <end position="203"/>
    </location>
</feature>
<dbReference type="CDD" id="cd00761">
    <property type="entry name" value="Glyco_tranf_GTA_type"/>
    <property type="match status" value="1"/>
</dbReference>
<dbReference type="Proteomes" id="UP001595818">
    <property type="component" value="Unassembled WGS sequence"/>
</dbReference>
<evidence type="ECO:0000313" key="4">
    <source>
        <dbReference type="EMBL" id="MFC4872159.1"/>
    </source>
</evidence>
<dbReference type="InterPro" id="IPR029044">
    <property type="entry name" value="Nucleotide-diphossugar_trans"/>
</dbReference>
<dbReference type="GO" id="GO:0016757">
    <property type="term" value="F:glycosyltransferase activity"/>
    <property type="evidence" value="ECO:0007669"/>
    <property type="project" value="UniProtKB-KW"/>
</dbReference>